<dbReference type="SUPFAM" id="SSF53383">
    <property type="entry name" value="PLP-dependent transferases"/>
    <property type="match status" value="1"/>
</dbReference>
<feature type="active site" description="Proton acceptor" evidence="3">
    <location>
        <position position="199"/>
    </location>
</feature>
<evidence type="ECO:0000256" key="1">
    <source>
        <dbReference type="ARBA" id="ARBA00022898"/>
    </source>
</evidence>
<dbReference type="HOGENOM" id="CLU_033332_7_2_0"/>
<dbReference type="STRING" id="530564.Psta_3951"/>
<dbReference type="EMBL" id="CP001848">
    <property type="protein sequence ID" value="ADB18605.1"/>
    <property type="molecule type" value="Genomic_DNA"/>
</dbReference>
<dbReference type="GO" id="GO:0008483">
    <property type="term" value="F:transaminase activity"/>
    <property type="evidence" value="ECO:0007669"/>
    <property type="project" value="UniProtKB-KW"/>
</dbReference>
<dbReference type="Pfam" id="PF01041">
    <property type="entry name" value="DegT_DnrJ_EryC1"/>
    <property type="match status" value="1"/>
</dbReference>
<dbReference type="GO" id="GO:0030170">
    <property type="term" value="F:pyridoxal phosphate binding"/>
    <property type="evidence" value="ECO:0007669"/>
    <property type="project" value="TreeGrafter"/>
</dbReference>
<proteinExistence type="inferred from homology"/>
<accession>D2R1Z4</accession>
<protein>
    <submittedName>
        <fullName evidence="6">DegT/DnrJ/EryC1/StrS aminotransferase</fullName>
    </submittedName>
</protein>
<dbReference type="Gene3D" id="3.90.1150.10">
    <property type="entry name" value="Aspartate Aminotransferase, domain 1"/>
    <property type="match status" value="1"/>
</dbReference>
<dbReference type="OrthoDB" id="257609at2"/>
<dbReference type="KEGG" id="psl:Psta_3951"/>
<comment type="similarity">
    <text evidence="2 5">Belongs to the DegT/DnrJ/EryC1 family.</text>
</comment>
<dbReference type="Gene3D" id="3.40.640.10">
    <property type="entry name" value="Type I PLP-dependent aspartate aminotransferase-like (Major domain)"/>
    <property type="match status" value="1"/>
</dbReference>
<dbReference type="GO" id="GO:0000271">
    <property type="term" value="P:polysaccharide biosynthetic process"/>
    <property type="evidence" value="ECO:0007669"/>
    <property type="project" value="TreeGrafter"/>
</dbReference>
<reference evidence="6 7" key="1">
    <citation type="journal article" date="2009" name="Stand. Genomic Sci.">
        <title>Complete genome sequence of Pirellula staleyi type strain (ATCC 27377).</title>
        <authorList>
            <person name="Clum A."/>
            <person name="Tindall B.J."/>
            <person name="Sikorski J."/>
            <person name="Ivanova N."/>
            <person name="Mavrommatis K."/>
            <person name="Lucas S."/>
            <person name="Glavina del Rio T."/>
            <person name="Nolan M."/>
            <person name="Chen F."/>
            <person name="Tice H."/>
            <person name="Pitluck S."/>
            <person name="Cheng J.F."/>
            <person name="Chertkov O."/>
            <person name="Brettin T."/>
            <person name="Han C."/>
            <person name="Detter J.C."/>
            <person name="Kuske C."/>
            <person name="Bruce D."/>
            <person name="Goodwin L."/>
            <person name="Ovchinikova G."/>
            <person name="Pati A."/>
            <person name="Mikhailova N."/>
            <person name="Chen A."/>
            <person name="Palaniappan K."/>
            <person name="Land M."/>
            <person name="Hauser L."/>
            <person name="Chang Y.J."/>
            <person name="Jeffries C.D."/>
            <person name="Chain P."/>
            <person name="Rohde M."/>
            <person name="Goker M."/>
            <person name="Bristow J."/>
            <person name="Eisen J.A."/>
            <person name="Markowitz V."/>
            <person name="Hugenholtz P."/>
            <person name="Kyrpides N.C."/>
            <person name="Klenk H.P."/>
            <person name="Lapidus A."/>
        </authorList>
    </citation>
    <scope>NUCLEOTIDE SEQUENCE [LARGE SCALE GENOMIC DNA]</scope>
    <source>
        <strain evidence="7">ATCC 27377 / DSM 6068 / ICPB 4128</strain>
    </source>
</reference>
<organism evidence="6 7">
    <name type="scientific">Pirellula staleyi (strain ATCC 27377 / DSM 6068 / ICPB 4128)</name>
    <name type="common">Pirella staleyi</name>
    <dbReference type="NCBI Taxonomy" id="530564"/>
    <lineage>
        <taxon>Bacteria</taxon>
        <taxon>Pseudomonadati</taxon>
        <taxon>Planctomycetota</taxon>
        <taxon>Planctomycetia</taxon>
        <taxon>Pirellulales</taxon>
        <taxon>Pirellulaceae</taxon>
        <taxon>Pirellula</taxon>
    </lineage>
</organism>
<evidence type="ECO:0000256" key="5">
    <source>
        <dbReference type="RuleBase" id="RU004508"/>
    </source>
</evidence>
<dbReference type="AlphaFoldDB" id="D2R1Z4"/>
<dbReference type="PANTHER" id="PTHR30244">
    <property type="entry name" value="TRANSAMINASE"/>
    <property type="match status" value="1"/>
</dbReference>
<dbReference type="InterPro" id="IPR000653">
    <property type="entry name" value="DegT/StrS_aminotransferase"/>
</dbReference>
<keyword evidence="6" id="KW-0808">Transferase</keyword>
<evidence type="ECO:0000256" key="3">
    <source>
        <dbReference type="PIRSR" id="PIRSR000390-1"/>
    </source>
</evidence>
<evidence type="ECO:0000313" key="7">
    <source>
        <dbReference type="Proteomes" id="UP000001887"/>
    </source>
</evidence>
<evidence type="ECO:0000256" key="2">
    <source>
        <dbReference type="ARBA" id="ARBA00037999"/>
    </source>
</evidence>
<keyword evidence="1 4" id="KW-0663">Pyridoxal phosphate</keyword>
<dbReference type="InterPro" id="IPR015422">
    <property type="entry name" value="PyrdxlP-dep_Trfase_small"/>
</dbReference>
<evidence type="ECO:0000313" key="6">
    <source>
        <dbReference type="EMBL" id="ADB18605.1"/>
    </source>
</evidence>
<evidence type="ECO:0000256" key="4">
    <source>
        <dbReference type="PIRSR" id="PIRSR000390-2"/>
    </source>
</evidence>
<dbReference type="Proteomes" id="UP000001887">
    <property type="component" value="Chromosome"/>
</dbReference>
<keyword evidence="7" id="KW-1185">Reference proteome</keyword>
<gene>
    <name evidence="6" type="ordered locus">Psta_3951</name>
</gene>
<dbReference type="eggNOG" id="COG0399">
    <property type="taxonomic scope" value="Bacteria"/>
</dbReference>
<dbReference type="InterPro" id="IPR015421">
    <property type="entry name" value="PyrdxlP-dep_Trfase_major"/>
</dbReference>
<dbReference type="InterPro" id="IPR015424">
    <property type="entry name" value="PyrdxlP-dep_Trfase"/>
</dbReference>
<dbReference type="PANTHER" id="PTHR30244:SF36">
    <property type="entry name" value="3-OXO-GLUCOSE-6-PHOSPHATE:GLUTAMATE AMINOTRANSFERASE"/>
    <property type="match status" value="1"/>
</dbReference>
<keyword evidence="6" id="KW-0032">Aminotransferase</keyword>
<feature type="modified residue" description="N6-(pyridoxal phosphate)lysine" evidence="4">
    <location>
        <position position="199"/>
    </location>
</feature>
<sequence length="383" mass="40935">MPHDEPLAILGGQPAVTLAAAKWPGTSASVQRSILQLLEQGEWGSYTGAVSDELASKMAALSSHSQAILVSSGTIAVELALRGLLLNPGEEVILAGYDFPGNFRAIEAVGAVPVLVDTIRSGWTLDPQLVASAGSEKTRAVIASHLHGTLADMRTIRSVCDAHQWHLVEDCCQVPGATMAGQPVGKFGHVSVWSFGGSKLLSAGRGGAIASSSEEILARIRTFSYRGNEAFPLSQLQAAAVLPQLDELPALTQKRHASATYLLSLLADEPALVAPQVSDLDVPAYYKLAWHLADEWPAEMRPAIIRALQAEGIAIDEGFRGFAKRSSRRCRVATSVASAARSADRTLVLHHPALLQSHNFLEQIAHGIKKVFCAMRRGDWPPR</sequence>
<dbReference type="PIRSF" id="PIRSF000390">
    <property type="entry name" value="PLP_StrS"/>
    <property type="match status" value="1"/>
</dbReference>
<name>D2R1Z4_PIRSD</name>